<reference evidence="2 3" key="1">
    <citation type="submission" date="2020-01" db="EMBL/GenBank/DDBJ databases">
        <title>Kibdelosporangium persica a novel Actinomycetes from a hot desert in Iran.</title>
        <authorList>
            <person name="Safaei N."/>
            <person name="Zaburannyi N."/>
            <person name="Mueller R."/>
            <person name="Wink J."/>
        </authorList>
    </citation>
    <scope>NUCLEOTIDE SEQUENCE [LARGE SCALE GENOMIC DNA]</scope>
    <source>
        <strain evidence="2 3">4NS15</strain>
    </source>
</reference>
<gene>
    <name evidence="2" type="ORF">GC106_36010</name>
</gene>
<feature type="domain" description="dTDP-4-dehydro-6-deoxy-alpha-D-glucopyranose 2,3-dehydratase" evidence="1">
    <location>
        <begin position="38"/>
        <end position="240"/>
    </location>
</feature>
<dbReference type="Pfam" id="PF03559">
    <property type="entry name" value="Hexose_dehydrat"/>
    <property type="match status" value="2"/>
</dbReference>
<accession>A0ABX2F605</accession>
<evidence type="ECO:0000313" key="2">
    <source>
        <dbReference type="EMBL" id="NRN66376.1"/>
    </source>
</evidence>
<sequence>MAETPLIHHELPVADQADTARRFMLSAATEHSSVTPAAELADWLARRTVAGRARISRIPFAEATGWAFDVRSGNLAHASGRFFSVEGISVRTDRQWISSWIQPIIVQAEIGILGILVKEFDGVLHCLMQTKMEPGNVNTVQLSPTVQATRSNYLGVHRGKHVDYLDYFTGARGGRVLVDVLQSEQGAWFLHKRNRNMVVETEEDVPVGDDYRWLTFGQIKQLLQRDNVVNMDSRTVISCVPAVGFEAPDGDGTFAGSLLQSLAGNTSALHSGSDILSWLTEIRATRDLVQRRIPLNDTVQGGWYRDDVQIAHESGRYFKVVAVSVEASSREVSGWRQPLVEPNNPGLTAFLTKRVNGVLHVLMQARVDAGSLNGAELAPTVHCQPDNYAHYPERYRPSYLDYVLTVDPRRIRYDVMQSEEGGRFLHAQNRNVVIDVGDDIPVEAPYGYRWMTLNQLGVLLMHSNYLNVEARSLLACMRTLW</sequence>
<evidence type="ECO:0000313" key="3">
    <source>
        <dbReference type="Proteomes" id="UP000763557"/>
    </source>
</evidence>
<dbReference type="Proteomes" id="UP000763557">
    <property type="component" value="Unassembled WGS sequence"/>
</dbReference>
<evidence type="ECO:0000259" key="1">
    <source>
        <dbReference type="Pfam" id="PF03559"/>
    </source>
</evidence>
<dbReference type="RefSeq" id="WP_246366177.1">
    <property type="nucleotide sequence ID" value="NZ_CBCSGW010000037.1"/>
</dbReference>
<dbReference type="EMBL" id="JAAATY010000009">
    <property type="protein sequence ID" value="NRN66376.1"/>
    <property type="molecule type" value="Genomic_DNA"/>
</dbReference>
<protein>
    <submittedName>
        <fullName evidence="2">dTDP-4-dehydro-6-deoxy-alpha-D-glucopyranose 2,3-dehydratase</fullName>
    </submittedName>
</protein>
<comment type="caution">
    <text evidence="2">The sequence shown here is derived from an EMBL/GenBank/DDBJ whole genome shotgun (WGS) entry which is preliminary data.</text>
</comment>
<feature type="domain" description="dTDP-4-dehydro-6-deoxy-alpha-D-glucopyranose 2,3-dehydratase" evidence="1">
    <location>
        <begin position="274"/>
        <end position="477"/>
    </location>
</feature>
<dbReference type="InterPro" id="IPR038153">
    <property type="entry name" value="EvaA-like_sf"/>
</dbReference>
<organism evidence="2 3">
    <name type="scientific">Kibdelosporangium persicum</name>
    <dbReference type="NCBI Taxonomy" id="2698649"/>
    <lineage>
        <taxon>Bacteria</taxon>
        <taxon>Bacillati</taxon>
        <taxon>Actinomycetota</taxon>
        <taxon>Actinomycetes</taxon>
        <taxon>Pseudonocardiales</taxon>
        <taxon>Pseudonocardiaceae</taxon>
        <taxon>Kibdelosporangium</taxon>
    </lineage>
</organism>
<dbReference type="Gene3D" id="3.90.79.40">
    <property type="entry name" value="EvaA sugar 2,3-dehydratase subunit"/>
    <property type="match status" value="2"/>
</dbReference>
<proteinExistence type="predicted"/>
<name>A0ABX2F605_9PSEU</name>
<dbReference type="InterPro" id="IPR005212">
    <property type="entry name" value="EvaA-like"/>
</dbReference>
<keyword evidence="3" id="KW-1185">Reference proteome</keyword>